<evidence type="ECO:0000313" key="4">
    <source>
        <dbReference type="WBParaSite" id="sdigi.contig28.g2188.t1"/>
    </source>
</evidence>
<feature type="signal peptide" evidence="2">
    <location>
        <begin position="1"/>
        <end position="18"/>
    </location>
</feature>
<feature type="compositionally biased region" description="Low complexity" evidence="1">
    <location>
        <begin position="365"/>
        <end position="383"/>
    </location>
</feature>
<keyword evidence="2" id="KW-0732">Signal</keyword>
<evidence type="ECO:0000256" key="2">
    <source>
        <dbReference type="SAM" id="SignalP"/>
    </source>
</evidence>
<name>A0A915PN72_9BILA</name>
<reference evidence="4" key="1">
    <citation type="submission" date="2022-11" db="UniProtKB">
        <authorList>
            <consortium name="WormBaseParasite"/>
        </authorList>
    </citation>
    <scope>IDENTIFICATION</scope>
</reference>
<dbReference type="AlphaFoldDB" id="A0A915PN72"/>
<sequence>MKLSKIALVAVLMQIVEANHHCHRYHNCITDARDNYERCIGGTASAIITDNENIKNIDSVMKQADELIICEAQALQRIDEYRLARQHEDEDILRCTSVFTTHPTFGNVSDIKKIACTETPSLWNLRNLVGGSKMRPSQCREIYDLQNQRCSFLLSCCPVYSLCLASVSLNSTIHSKVLNLREKLASDVNECINSSSAILDEKKTESHRIESLLKKIMEPSSGCLGKTKLCKPEALRGLRDISDRLAKTMLDSSKFCPTQRTTSGLPEIECREVQNQTSKIPHEATYLAVDFPKPEKTAQLSANTKATQLFADEDSILIANSPNTRSSRLKPSKMEDRKVFTAEQSISSSEIEFIPPLIFSSIASSTNNSKSSSNTKKVSPTSKDTNRELKTFQEESIAFCEKTLACEENLKQRELICQRQYVYPNLILADNSIWPATESYNKLSDISDMSVQAEILANSEVADMTKTISKACMRPITTDILQQLSKLLGELESSRKSCTRLAAYNQNMLSIHDENANENAKILIQKSMCRQMVADEIRMESDVDRSQFNDLKTRQNGFDYCTARLASIKEQCATLRQCCPGYTKCTELMIQSDTSSKYYEMLRRTKQIQSDCERKIMGTLQSLHSAFIPLNS</sequence>
<feature type="chain" id="PRO_5037942983" evidence="2">
    <location>
        <begin position="19"/>
        <end position="632"/>
    </location>
</feature>
<evidence type="ECO:0000313" key="3">
    <source>
        <dbReference type="Proteomes" id="UP000887581"/>
    </source>
</evidence>
<dbReference type="Proteomes" id="UP000887581">
    <property type="component" value="Unplaced"/>
</dbReference>
<accession>A0A915PN72</accession>
<keyword evidence="3" id="KW-1185">Reference proteome</keyword>
<protein>
    <submittedName>
        <fullName evidence="4">Pectinesterase inhibitor domain-containing protein</fullName>
    </submittedName>
</protein>
<dbReference type="WBParaSite" id="sdigi.contig28.g2188.t1">
    <property type="protein sequence ID" value="sdigi.contig28.g2188.t1"/>
    <property type="gene ID" value="sdigi.contig28.g2188"/>
</dbReference>
<proteinExistence type="predicted"/>
<feature type="region of interest" description="Disordered" evidence="1">
    <location>
        <begin position="365"/>
        <end position="387"/>
    </location>
</feature>
<evidence type="ECO:0000256" key="1">
    <source>
        <dbReference type="SAM" id="MobiDB-lite"/>
    </source>
</evidence>
<organism evidence="3 4">
    <name type="scientific">Setaria digitata</name>
    <dbReference type="NCBI Taxonomy" id="48799"/>
    <lineage>
        <taxon>Eukaryota</taxon>
        <taxon>Metazoa</taxon>
        <taxon>Ecdysozoa</taxon>
        <taxon>Nematoda</taxon>
        <taxon>Chromadorea</taxon>
        <taxon>Rhabditida</taxon>
        <taxon>Spirurina</taxon>
        <taxon>Spiruromorpha</taxon>
        <taxon>Filarioidea</taxon>
        <taxon>Setariidae</taxon>
        <taxon>Setaria</taxon>
    </lineage>
</organism>